<organism evidence="1 3">
    <name type="scientific">Araneus ventricosus</name>
    <name type="common">Orbweaver spider</name>
    <name type="synonym">Epeira ventricosa</name>
    <dbReference type="NCBI Taxonomy" id="182803"/>
    <lineage>
        <taxon>Eukaryota</taxon>
        <taxon>Metazoa</taxon>
        <taxon>Ecdysozoa</taxon>
        <taxon>Arthropoda</taxon>
        <taxon>Chelicerata</taxon>
        <taxon>Arachnida</taxon>
        <taxon>Araneae</taxon>
        <taxon>Araneomorphae</taxon>
        <taxon>Entelegynae</taxon>
        <taxon>Araneoidea</taxon>
        <taxon>Araneidae</taxon>
        <taxon>Araneus</taxon>
    </lineage>
</organism>
<sequence length="207" mass="24689">MQKFRIRYECIVFRAELLCISLIVKWFKENEATFSQYVICSDSLSSLFSLLTIKRKERLVMETLVILRILKDNHMDIFFTHIKGHCGIPGNERAEFLAKDSLNMPFNINFGIPKCHWKRPSHQKLLRRWEEEYASSSKASHTKQFFPTVKYRLERNSFFFCSFKVTEFLTGHCNFGEYLKRFHRQTSDCSAREIQSVEHIIFRCLHV</sequence>
<dbReference type="InterPro" id="IPR036397">
    <property type="entry name" value="RNaseH_sf"/>
</dbReference>
<evidence type="ECO:0000313" key="2">
    <source>
        <dbReference type="EMBL" id="GBO08939.1"/>
    </source>
</evidence>
<dbReference type="InterPro" id="IPR012337">
    <property type="entry name" value="RNaseH-like_sf"/>
</dbReference>
<dbReference type="AlphaFoldDB" id="A0A4Y2UBH5"/>
<dbReference type="Proteomes" id="UP000499080">
    <property type="component" value="Unassembled WGS sequence"/>
</dbReference>
<gene>
    <name evidence="1" type="ORF">AVEN_163801_1</name>
    <name evidence="2" type="ORF">AVEN_261522_1</name>
</gene>
<dbReference type="GO" id="GO:0003676">
    <property type="term" value="F:nucleic acid binding"/>
    <property type="evidence" value="ECO:0007669"/>
    <property type="project" value="InterPro"/>
</dbReference>
<dbReference type="EMBL" id="BGPR01034520">
    <property type="protein sequence ID" value="GBO08939.1"/>
    <property type="molecule type" value="Genomic_DNA"/>
</dbReference>
<evidence type="ECO:0000313" key="3">
    <source>
        <dbReference type="Proteomes" id="UP000499080"/>
    </source>
</evidence>
<accession>A0A4Y2UBH5</accession>
<keyword evidence="3" id="KW-1185">Reference proteome</keyword>
<evidence type="ECO:0000313" key="1">
    <source>
        <dbReference type="EMBL" id="GBO08930.1"/>
    </source>
</evidence>
<comment type="caution">
    <text evidence="1">The sequence shown here is derived from an EMBL/GenBank/DDBJ whole genome shotgun (WGS) entry which is preliminary data.</text>
</comment>
<name>A0A4Y2UBH5_ARAVE</name>
<dbReference type="Gene3D" id="3.30.420.10">
    <property type="entry name" value="Ribonuclease H-like superfamily/Ribonuclease H"/>
    <property type="match status" value="1"/>
</dbReference>
<dbReference type="EMBL" id="BGPR01034513">
    <property type="protein sequence ID" value="GBO08930.1"/>
    <property type="molecule type" value="Genomic_DNA"/>
</dbReference>
<dbReference type="OrthoDB" id="6437659at2759"/>
<dbReference type="SUPFAM" id="SSF53098">
    <property type="entry name" value="Ribonuclease H-like"/>
    <property type="match status" value="1"/>
</dbReference>
<protein>
    <submittedName>
        <fullName evidence="1">Uncharacterized protein</fullName>
    </submittedName>
</protein>
<reference evidence="1 3" key="1">
    <citation type="journal article" date="2019" name="Sci. Rep.">
        <title>Orb-weaving spider Araneus ventricosus genome elucidates the spidroin gene catalogue.</title>
        <authorList>
            <person name="Kono N."/>
            <person name="Nakamura H."/>
            <person name="Ohtoshi R."/>
            <person name="Moran D.A.P."/>
            <person name="Shinohara A."/>
            <person name="Yoshida Y."/>
            <person name="Fujiwara M."/>
            <person name="Mori M."/>
            <person name="Tomita M."/>
            <person name="Arakawa K."/>
        </authorList>
    </citation>
    <scope>NUCLEOTIDE SEQUENCE [LARGE SCALE GENOMIC DNA]</scope>
</reference>
<proteinExistence type="predicted"/>